<dbReference type="InterPro" id="IPR008250">
    <property type="entry name" value="ATPase_P-typ_transduc_dom_A_sf"/>
</dbReference>
<evidence type="ECO:0000313" key="13">
    <source>
        <dbReference type="EMBL" id="CAK0833011.1"/>
    </source>
</evidence>
<keyword evidence="6" id="KW-0460">Magnesium</keyword>
<dbReference type="SUPFAM" id="SSF56784">
    <property type="entry name" value="HAD-like"/>
    <property type="match status" value="1"/>
</dbReference>
<feature type="transmembrane region" description="Helical" evidence="10">
    <location>
        <begin position="56"/>
        <end position="77"/>
    </location>
</feature>
<feature type="transmembrane region" description="Helical" evidence="10">
    <location>
        <begin position="1093"/>
        <end position="1116"/>
    </location>
</feature>
<feature type="transmembrane region" description="Helical" evidence="10">
    <location>
        <begin position="426"/>
        <end position="443"/>
    </location>
</feature>
<evidence type="ECO:0000256" key="5">
    <source>
        <dbReference type="ARBA" id="ARBA00022840"/>
    </source>
</evidence>
<dbReference type="InterPro" id="IPR057255">
    <property type="entry name" value="2TM_P5A-ATPase"/>
</dbReference>
<keyword evidence="7" id="KW-1278">Translocase</keyword>
<dbReference type="SUPFAM" id="SSF81665">
    <property type="entry name" value="Calcium ATPase, transmembrane domain M"/>
    <property type="match status" value="1"/>
</dbReference>
<evidence type="ECO:0000256" key="1">
    <source>
        <dbReference type="ARBA" id="ARBA00004141"/>
    </source>
</evidence>
<dbReference type="Gene3D" id="3.40.1110.10">
    <property type="entry name" value="Calcium-transporting ATPase, cytoplasmic domain N"/>
    <property type="match status" value="1"/>
</dbReference>
<dbReference type="SFLD" id="SFLDG00002">
    <property type="entry name" value="C1.7:_P-type_atpase_like"/>
    <property type="match status" value="1"/>
</dbReference>
<protein>
    <recommendedName>
        <fullName evidence="15">Cation-transporting ATPase</fullName>
    </recommendedName>
</protein>
<keyword evidence="2 10" id="KW-0812">Transmembrane</keyword>
<dbReference type="EMBL" id="CAUYUJ010011991">
    <property type="protein sequence ID" value="CAK0833011.1"/>
    <property type="molecule type" value="Genomic_DNA"/>
</dbReference>
<keyword evidence="5" id="KW-0067">ATP-binding</keyword>
<evidence type="ECO:0000256" key="9">
    <source>
        <dbReference type="ARBA" id="ARBA00023136"/>
    </source>
</evidence>
<sequence length="1152" mass="124830">MAPGGGEAAKYRFEYYSPRPPYWSYDGLPFGGVYGATLAALLAYELRQEAVAWEHCVWCVLPACLHVVLFLATQWSVEARCLVRFRREADLLRASYVKVSRVSAESTKGKVHRVLLVPLVRQGGDASISYLKKKFVFNQESQTFERLRFCVTASLETYVNSNGLAQQQVADAMRKFGPNVYDIPLPTFSELFQEHAVAPFFVFQVFCVLLWLMDDYWYYSLLTLFMLIVLEAQMVHRRRSDLSELRGMRIPPRPVGVFRDSAWKSVMSDQLLPGDVVAVARKADVSFPCDVLLLQGSVLVNESMLTGESVPQMKSPELRAPLDMRGAHKQNVVLGVVEPIPSPISIEVSAGTSIMLHQNSSKAKNFKKVPFHGGAPAAVGYVLRTGFDTTQRVTVSSREALHFLMILLAFAVGACCYVLHDGLVVFPIMLSLAVNLSLVALVKRQIYCTEPFRVPLAGRVETCCFDKTGTLTSDSMEVDGVHGLEGSAPPERGEEGGGAAAFGQALPFLATAVMAACNSLTPIEGEVVGDPLEKAALGAVRWVAVSPDLVASRVGKGADRLQVVRRFPFQSELQRMAVVVRHTGPGTGYLQGADPGQRGELDRCMALVKGSCEALAPRLRSTPGGFAGLQRELTRSGFRVLCLAGKELPTELAKGDLETVDREEFERDLEFGGLLVLRNCVKQGTASTIRQLRKSYHRVVMITGDNPLTACQVAGHVSMADGDFLMLQPRDGAGGAGGGQLEWRSSGDAASEVRAFALGELRSVSREFALCVPGWALPHLSEEDLSTLAPFVTVFARVSPQQKEQVVQALNGHSHTMMVGDGTNDVGALKHAHVGISLFPGVPASVPAAGGPDARLQADLAGADGQAPIVRLGDASIASPFTYKGDSVKCCLHVLRCGRATLSTVLMMYKIMGLNSVMTAFAMSVLTLDGVKLGDGQTAVESLFTSMCFFLVSKSHPAKQLAKHQPISSVFAWPVLLSLGLQLVVHMAVLLKGWMMATALRPKDFKRDVEGDFEPNLTNTVVFQLVAAMHASSFLANYEGYPFMEPLSKNRALLYSLGLLVAVLFATVAELSTDLNESLSLVPAPSEDFRQQMLLLLAADIGLSVLLSRGVSAFALRLREQAAERRAVQLGLAAAGEAPAQTSKKDKKKKSQ</sequence>
<feature type="transmembrane region" description="Helical" evidence="10">
    <location>
        <begin position="906"/>
        <end position="926"/>
    </location>
</feature>
<dbReference type="InterPro" id="IPR059000">
    <property type="entry name" value="ATPase_P-type_domA"/>
</dbReference>
<dbReference type="Gene3D" id="2.70.150.10">
    <property type="entry name" value="Calcium-transporting ATPase, cytoplasmic transduction domain A"/>
    <property type="match status" value="1"/>
</dbReference>
<dbReference type="PANTHER" id="PTHR45630:SF7">
    <property type="entry name" value="ENDOPLASMIC RETICULUM TRANSMEMBRANE HELIX TRANSLOCASE"/>
    <property type="match status" value="1"/>
</dbReference>
<evidence type="ECO:0000256" key="8">
    <source>
        <dbReference type="ARBA" id="ARBA00022989"/>
    </source>
</evidence>
<comment type="caution">
    <text evidence="13">The sequence shown here is derived from an EMBL/GenBank/DDBJ whole genome shotgun (WGS) entry which is preliminary data.</text>
</comment>
<feature type="transmembrane region" description="Helical" evidence="10">
    <location>
        <begin position="971"/>
        <end position="991"/>
    </location>
</feature>
<evidence type="ECO:0000256" key="2">
    <source>
        <dbReference type="ARBA" id="ARBA00022692"/>
    </source>
</evidence>
<keyword evidence="4" id="KW-0547">Nucleotide-binding</keyword>
<keyword evidence="14" id="KW-1185">Reference proteome</keyword>
<dbReference type="PRINTS" id="PR00119">
    <property type="entry name" value="CATATPASE"/>
</dbReference>
<evidence type="ECO:0000256" key="4">
    <source>
        <dbReference type="ARBA" id="ARBA00022741"/>
    </source>
</evidence>
<comment type="subcellular location">
    <subcellularLocation>
        <location evidence="1">Membrane</location>
        <topology evidence="1">Multi-pass membrane protein</topology>
    </subcellularLocation>
</comment>
<feature type="domain" description="P-type ATPase A" evidence="11">
    <location>
        <begin position="252"/>
        <end position="322"/>
    </location>
</feature>
<dbReference type="SFLD" id="SFLDS00003">
    <property type="entry name" value="Haloacid_Dehalogenase"/>
    <property type="match status" value="1"/>
</dbReference>
<dbReference type="InterPro" id="IPR023214">
    <property type="entry name" value="HAD_sf"/>
</dbReference>
<dbReference type="InterPro" id="IPR006544">
    <property type="entry name" value="P-type_TPase_V"/>
</dbReference>
<dbReference type="SFLD" id="SFLDF00027">
    <property type="entry name" value="p-type_atpase"/>
    <property type="match status" value="1"/>
</dbReference>
<organism evidence="13 14">
    <name type="scientific">Prorocentrum cordatum</name>
    <dbReference type="NCBI Taxonomy" id="2364126"/>
    <lineage>
        <taxon>Eukaryota</taxon>
        <taxon>Sar</taxon>
        <taxon>Alveolata</taxon>
        <taxon>Dinophyceae</taxon>
        <taxon>Prorocentrales</taxon>
        <taxon>Prorocentraceae</taxon>
        <taxon>Prorocentrum</taxon>
    </lineage>
</organism>
<evidence type="ECO:0000256" key="7">
    <source>
        <dbReference type="ARBA" id="ARBA00022967"/>
    </source>
</evidence>
<feature type="domain" description="P5A-ATPase transmembrane helical hairpin" evidence="12">
    <location>
        <begin position="19"/>
        <end position="88"/>
    </location>
</feature>
<accession>A0ABN9SMF6</accession>
<gene>
    <name evidence="13" type="ORF">PCOR1329_LOCUS30843</name>
</gene>
<dbReference type="SUPFAM" id="SSF81660">
    <property type="entry name" value="Metal cation-transporting ATPase, ATP-binding domain N"/>
    <property type="match status" value="1"/>
</dbReference>
<dbReference type="InterPro" id="IPR018303">
    <property type="entry name" value="ATPase_P-typ_P_site"/>
</dbReference>
<evidence type="ECO:0008006" key="15">
    <source>
        <dbReference type="Google" id="ProtNLM"/>
    </source>
</evidence>
<keyword evidence="9 10" id="KW-0472">Membrane</keyword>
<feature type="transmembrane region" description="Helical" evidence="10">
    <location>
        <begin position="1052"/>
        <end position="1073"/>
    </location>
</feature>
<evidence type="ECO:0000256" key="3">
    <source>
        <dbReference type="ARBA" id="ARBA00022723"/>
    </source>
</evidence>
<evidence type="ECO:0000256" key="6">
    <source>
        <dbReference type="ARBA" id="ARBA00022842"/>
    </source>
</evidence>
<dbReference type="Pfam" id="PF23143">
    <property type="entry name" value="2TM_P5A-ATPase"/>
    <property type="match status" value="1"/>
</dbReference>
<evidence type="ECO:0000256" key="10">
    <source>
        <dbReference type="SAM" id="Phobius"/>
    </source>
</evidence>
<dbReference type="SUPFAM" id="SSF81653">
    <property type="entry name" value="Calcium ATPase, transduction domain A"/>
    <property type="match status" value="1"/>
</dbReference>
<keyword evidence="3" id="KW-0479">Metal-binding</keyword>
<dbReference type="Gene3D" id="3.40.50.1000">
    <property type="entry name" value="HAD superfamily/HAD-like"/>
    <property type="match status" value="1"/>
</dbReference>
<reference evidence="13" key="1">
    <citation type="submission" date="2023-10" db="EMBL/GenBank/DDBJ databases">
        <authorList>
            <person name="Chen Y."/>
            <person name="Shah S."/>
            <person name="Dougan E. K."/>
            <person name="Thang M."/>
            <person name="Chan C."/>
        </authorList>
    </citation>
    <scope>NUCLEOTIDE SEQUENCE [LARGE SCALE GENOMIC DNA]</scope>
</reference>
<dbReference type="Proteomes" id="UP001189429">
    <property type="component" value="Unassembled WGS sequence"/>
</dbReference>
<dbReference type="Pfam" id="PF00122">
    <property type="entry name" value="E1-E2_ATPase"/>
    <property type="match status" value="1"/>
</dbReference>
<evidence type="ECO:0000259" key="11">
    <source>
        <dbReference type="Pfam" id="PF00122"/>
    </source>
</evidence>
<proteinExistence type="predicted"/>
<keyword evidence="8 10" id="KW-1133">Transmembrane helix</keyword>
<dbReference type="PANTHER" id="PTHR45630">
    <property type="entry name" value="CATION-TRANSPORTING ATPASE-RELATED"/>
    <property type="match status" value="1"/>
</dbReference>
<dbReference type="InterPro" id="IPR044492">
    <property type="entry name" value="P_typ_ATPase_HD_dom"/>
</dbReference>
<evidence type="ECO:0000313" key="14">
    <source>
        <dbReference type="Proteomes" id="UP001189429"/>
    </source>
</evidence>
<feature type="transmembrane region" description="Helical" evidence="10">
    <location>
        <begin position="400"/>
        <end position="420"/>
    </location>
</feature>
<dbReference type="InterPro" id="IPR023299">
    <property type="entry name" value="ATPase_P-typ_cyto_dom_N"/>
</dbReference>
<feature type="transmembrane region" description="Helical" evidence="10">
    <location>
        <begin position="22"/>
        <end position="44"/>
    </location>
</feature>
<dbReference type="InterPro" id="IPR036412">
    <property type="entry name" value="HAD-like_sf"/>
</dbReference>
<feature type="transmembrane region" description="Helical" evidence="10">
    <location>
        <begin position="216"/>
        <end position="236"/>
    </location>
</feature>
<name>A0ABN9SMF6_9DINO</name>
<evidence type="ECO:0000259" key="12">
    <source>
        <dbReference type="Pfam" id="PF23143"/>
    </source>
</evidence>
<dbReference type="InterPro" id="IPR023298">
    <property type="entry name" value="ATPase_P-typ_TM_dom_sf"/>
</dbReference>
<dbReference type="PROSITE" id="PS00154">
    <property type="entry name" value="ATPASE_E1_E2"/>
    <property type="match status" value="1"/>
</dbReference>
<dbReference type="Pfam" id="PF13246">
    <property type="entry name" value="Cation_ATPase"/>
    <property type="match status" value="1"/>
</dbReference>